<sequence>MVDDSENMPHRLYVVTLDKSLIEIFDLHDQTKIGEINVPARPHEIIMDPHHKHLAYVSIPYREGVYNNHTGDGHEIVTIDLNENKIKSIYDLRPNHSKPHGMQIGLQTGYLYVSCESNNGEILRMDTHNELEIMSSIPTHAQGPHWFVILPLETKAYTANKELQYISVLDLKSNKFLYEISAPFGSENIVCSNDGQFVYLSTLSTSTDMAIVDTETDTILYHINLDFPPSGFIISPINPSLIYIRHMNVGYENGFYSTDNGYLQELNLETKQLGRRLRTGKNPIDIIITKNGKQAYVSCGMSHRIDIINLDSMTISGHIATSPSPHGIMLVD</sequence>
<dbReference type="InterPro" id="IPR015943">
    <property type="entry name" value="WD40/YVTN_repeat-like_dom_sf"/>
</dbReference>
<dbReference type="EMBL" id="CAJNOE010000070">
    <property type="protein sequence ID" value="CAF0857120.1"/>
    <property type="molecule type" value="Genomic_DNA"/>
</dbReference>
<dbReference type="AlphaFoldDB" id="A0A813W811"/>
<dbReference type="SUPFAM" id="SSF51004">
    <property type="entry name" value="C-terminal (heme d1) domain of cytochrome cd1-nitrite reductase"/>
    <property type="match status" value="1"/>
</dbReference>
<evidence type="ECO:0008006" key="3">
    <source>
        <dbReference type="Google" id="ProtNLM"/>
    </source>
</evidence>
<evidence type="ECO:0000313" key="2">
    <source>
        <dbReference type="Proteomes" id="UP000663860"/>
    </source>
</evidence>
<dbReference type="InterPro" id="IPR011048">
    <property type="entry name" value="Haem_d1_sf"/>
</dbReference>
<name>A0A813W811_9BILA</name>
<reference evidence="1" key="1">
    <citation type="submission" date="2021-02" db="EMBL/GenBank/DDBJ databases">
        <authorList>
            <person name="Nowell W R."/>
        </authorList>
    </citation>
    <scope>NUCLEOTIDE SEQUENCE</scope>
</reference>
<gene>
    <name evidence="1" type="ORF">IZO911_LOCUS9919</name>
</gene>
<accession>A0A813W811</accession>
<comment type="caution">
    <text evidence="1">The sequence shown here is derived from an EMBL/GenBank/DDBJ whole genome shotgun (WGS) entry which is preliminary data.</text>
</comment>
<evidence type="ECO:0000313" key="1">
    <source>
        <dbReference type="EMBL" id="CAF0857120.1"/>
    </source>
</evidence>
<dbReference type="Gene3D" id="2.130.10.10">
    <property type="entry name" value="YVTN repeat-like/Quinoprotein amine dehydrogenase"/>
    <property type="match status" value="2"/>
</dbReference>
<dbReference type="PANTHER" id="PTHR47197:SF3">
    <property type="entry name" value="DIHYDRO-HEME D1 DEHYDROGENASE"/>
    <property type="match status" value="1"/>
</dbReference>
<dbReference type="Proteomes" id="UP000663860">
    <property type="component" value="Unassembled WGS sequence"/>
</dbReference>
<dbReference type="InterPro" id="IPR051200">
    <property type="entry name" value="Host-pathogen_enzymatic-act"/>
</dbReference>
<proteinExistence type="predicted"/>
<protein>
    <recommendedName>
        <fullName evidence="3">YncE family protein</fullName>
    </recommendedName>
</protein>
<dbReference type="PANTHER" id="PTHR47197">
    <property type="entry name" value="PROTEIN NIRF"/>
    <property type="match status" value="1"/>
</dbReference>
<organism evidence="1 2">
    <name type="scientific">Adineta steineri</name>
    <dbReference type="NCBI Taxonomy" id="433720"/>
    <lineage>
        <taxon>Eukaryota</taxon>
        <taxon>Metazoa</taxon>
        <taxon>Spiralia</taxon>
        <taxon>Gnathifera</taxon>
        <taxon>Rotifera</taxon>
        <taxon>Eurotatoria</taxon>
        <taxon>Bdelloidea</taxon>
        <taxon>Adinetida</taxon>
        <taxon>Adinetidae</taxon>
        <taxon>Adineta</taxon>
    </lineage>
</organism>